<accession>A0A3E3EB98</accession>
<evidence type="ECO:0000313" key="2">
    <source>
        <dbReference type="EMBL" id="RGD83794.1"/>
    </source>
</evidence>
<feature type="transmembrane region" description="Helical" evidence="1">
    <location>
        <begin position="31"/>
        <end position="49"/>
    </location>
</feature>
<proteinExistence type="predicted"/>
<reference evidence="2 3" key="1">
    <citation type="submission" date="2018-08" db="EMBL/GenBank/DDBJ databases">
        <title>A genome reference for cultivated species of the human gut microbiota.</title>
        <authorList>
            <person name="Zou Y."/>
            <person name="Xue W."/>
            <person name="Luo G."/>
        </authorList>
    </citation>
    <scope>NUCLEOTIDE SEQUENCE [LARGE SCALE GENOMIC DNA]</scope>
    <source>
        <strain evidence="2 3">OM06-4</strain>
    </source>
</reference>
<dbReference type="EMBL" id="QUSL01000020">
    <property type="protein sequence ID" value="RGD83794.1"/>
    <property type="molecule type" value="Genomic_DNA"/>
</dbReference>
<keyword evidence="1" id="KW-1133">Transmembrane helix</keyword>
<dbReference type="Proteomes" id="UP000261032">
    <property type="component" value="Unassembled WGS sequence"/>
</dbReference>
<sequence>MPLFVILLGISVLLFFISLAMKIAGKLRLTLPFVYLLIAVISTFFTRWTTENEQLVLYGLYATIAISILSWLKSLKDFINDRRYAKAVEDDVSWQIQQARERGISLDDVYVDSQGTLRHNETNKPVI</sequence>
<protein>
    <submittedName>
        <fullName evidence="2">Uncharacterized protein</fullName>
    </submittedName>
</protein>
<name>A0A3E3EB98_9FIRM</name>
<feature type="transmembrane region" description="Helical" evidence="1">
    <location>
        <begin position="55"/>
        <end position="72"/>
    </location>
</feature>
<dbReference type="RefSeq" id="WP_008787734.1">
    <property type="nucleotide sequence ID" value="NZ_QUSL01000020.1"/>
</dbReference>
<keyword evidence="1" id="KW-0472">Membrane</keyword>
<keyword evidence="1" id="KW-0812">Transmembrane</keyword>
<evidence type="ECO:0000313" key="3">
    <source>
        <dbReference type="Proteomes" id="UP000261032"/>
    </source>
</evidence>
<comment type="caution">
    <text evidence="2">The sequence shown here is derived from an EMBL/GenBank/DDBJ whole genome shotgun (WGS) entry which is preliminary data.</text>
</comment>
<dbReference type="AlphaFoldDB" id="A0A3E3EB98"/>
<feature type="transmembrane region" description="Helical" evidence="1">
    <location>
        <begin position="6"/>
        <end position="24"/>
    </location>
</feature>
<gene>
    <name evidence="2" type="ORF">DXB93_12235</name>
</gene>
<evidence type="ECO:0000256" key="1">
    <source>
        <dbReference type="SAM" id="Phobius"/>
    </source>
</evidence>
<dbReference type="GeneID" id="78228970"/>
<organism evidence="2 3">
    <name type="scientific">Thomasclavelia ramosa</name>
    <dbReference type="NCBI Taxonomy" id="1547"/>
    <lineage>
        <taxon>Bacteria</taxon>
        <taxon>Bacillati</taxon>
        <taxon>Bacillota</taxon>
        <taxon>Erysipelotrichia</taxon>
        <taxon>Erysipelotrichales</taxon>
        <taxon>Coprobacillaceae</taxon>
        <taxon>Thomasclavelia</taxon>
    </lineage>
</organism>